<dbReference type="AlphaFoldDB" id="A0A3N0BSK1"/>
<protein>
    <submittedName>
        <fullName evidence="12">Laccase domain-containing protein</fullName>
    </submittedName>
</protein>
<dbReference type="Gene3D" id="3.60.140.10">
    <property type="entry name" value="CNF1/YfiH-like putative cysteine hydrolases"/>
    <property type="match status" value="1"/>
</dbReference>
<dbReference type="OrthoDB" id="4279at2"/>
<evidence type="ECO:0000256" key="4">
    <source>
        <dbReference type="ARBA" id="ARBA00022679"/>
    </source>
</evidence>
<keyword evidence="4" id="KW-0808">Transferase</keyword>
<dbReference type="PANTHER" id="PTHR30616">
    <property type="entry name" value="UNCHARACTERIZED PROTEIN YFIH"/>
    <property type="match status" value="1"/>
</dbReference>
<evidence type="ECO:0000256" key="10">
    <source>
        <dbReference type="ARBA" id="ARBA00048968"/>
    </source>
</evidence>
<dbReference type="PANTHER" id="PTHR30616:SF2">
    <property type="entry name" value="PURINE NUCLEOSIDE PHOSPHORYLASE LACC1"/>
    <property type="match status" value="1"/>
</dbReference>
<dbReference type="InterPro" id="IPR003730">
    <property type="entry name" value="Cu_polyphenol_OxRdtase"/>
</dbReference>
<dbReference type="GO" id="GO:0017061">
    <property type="term" value="F:S-methyl-5-thioadenosine phosphorylase activity"/>
    <property type="evidence" value="ECO:0007669"/>
    <property type="project" value="UniProtKB-EC"/>
</dbReference>
<evidence type="ECO:0000256" key="7">
    <source>
        <dbReference type="ARBA" id="ARBA00022833"/>
    </source>
</evidence>
<comment type="caution">
    <text evidence="12">The sequence shown here is derived from an EMBL/GenBank/DDBJ whole genome shotgun (WGS) entry which is preliminary data.</text>
</comment>
<evidence type="ECO:0000256" key="5">
    <source>
        <dbReference type="ARBA" id="ARBA00022723"/>
    </source>
</evidence>
<comment type="catalytic activity">
    <reaction evidence="10">
        <text>adenosine + phosphate = alpha-D-ribose 1-phosphate + adenine</text>
        <dbReference type="Rhea" id="RHEA:27642"/>
        <dbReference type="ChEBI" id="CHEBI:16335"/>
        <dbReference type="ChEBI" id="CHEBI:16708"/>
        <dbReference type="ChEBI" id="CHEBI:43474"/>
        <dbReference type="ChEBI" id="CHEBI:57720"/>
        <dbReference type="EC" id="2.4.2.1"/>
    </reaction>
    <physiologicalReaction direction="left-to-right" evidence="10">
        <dbReference type="Rhea" id="RHEA:27643"/>
    </physiologicalReaction>
</comment>
<gene>
    <name evidence="12" type="ORF">D7003_15590</name>
</gene>
<name>A0A3N0BSK1_9MICC</name>
<comment type="function">
    <text evidence="2">Purine nucleoside enzyme that catalyzes the phosphorolysis of adenosine and inosine nucleosides, yielding D-ribose 1-phosphate and the respective free bases, adenine and hypoxanthine. Also catalyzes the phosphorolysis of S-methyl-5'-thioadenosine into adenine and S-methyl-5-thio-alpha-D-ribose 1-phosphate. Also has adenosine deaminase activity.</text>
</comment>
<evidence type="ECO:0000313" key="13">
    <source>
        <dbReference type="Proteomes" id="UP000273807"/>
    </source>
</evidence>
<dbReference type="RefSeq" id="WP_123256436.1">
    <property type="nucleotide sequence ID" value="NZ_RBED01000126.1"/>
</dbReference>
<comment type="catalytic activity">
    <reaction evidence="9">
        <text>adenosine + H2O + H(+) = inosine + NH4(+)</text>
        <dbReference type="Rhea" id="RHEA:24408"/>
        <dbReference type="ChEBI" id="CHEBI:15377"/>
        <dbReference type="ChEBI" id="CHEBI:15378"/>
        <dbReference type="ChEBI" id="CHEBI:16335"/>
        <dbReference type="ChEBI" id="CHEBI:17596"/>
        <dbReference type="ChEBI" id="CHEBI:28938"/>
        <dbReference type="EC" id="3.5.4.4"/>
    </reaction>
    <physiologicalReaction direction="left-to-right" evidence="9">
        <dbReference type="Rhea" id="RHEA:24409"/>
    </physiologicalReaction>
</comment>
<evidence type="ECO:0000256" key="9">
    <source>
        <dbReference type="ARBA" id="ARBA00047989"/>
    </source>
</evidence>
<evidence type="ECO:0000313" key="12">
    <source>
        <dbReference type="EMBL" id="RNL51654.1"/>
    </source>
</evidence>
<organism evidence="12 13">
    <name type="scientific">Arthrobacter oryzae</name>
    <dbReference type="NCBI Taxonomy" id="409290"/>
    <lineage>
        <taxon>Bacteria</taxon>
        <taxon>Bacillati</taxon>
        <taxon>Actinomycetota</taxon>
        <taxon>Actinomycetes</taxon>
        <taxon>Micrococcales</taxon>
        <taxon>Micrococcaceae</taxon>
        <taxon>Arthrobacter</taxon>
    </lineage>
</organism>
<evidence type="ECO:0000256" key="1">
    <source>
        <dbReference type="ARBA" id="ARBA00000553"/>
    </source>
</evidence>
<dbReference type="InterPro" id="IPR038371">
    <property type="entry name" value="Cu_polyphenol_OxRdtase_sf"/>
</dbReference>
<dbReference type="GO" id="GO:0016787">
    <property type="term" value="F:hydrolase activity"/>
    <property type="evidence" value="ECO:0007669"/>
    <property type="project" value="UniProtKB-KW"/>
</dbReference>
<dbReference type="InterPro" id="IPR011324">
    <property type="entry name" value="Cytotoxic_necrot_fac-like_cat"/>
</dbReference>
<dbReference type="CDD" id="cd16833">
    <property type="entry name" value="YfiH"/>
    <property type="match status" value="1"/>
</dbReference>
<dbReference type="GO" id="GO:0005507">
    <property type="term" value="F:copper ion binding"/>
    <property type="evidence" value="ECO:0007669"/>
    <property type="project" value="TreeGrafter"/>
</dbReference>
<keyword evidence="6" id="KW-0378">Hydrolase</keyword>
<evidence type="ECO:0000256" key="2">
    <source>
        <dbReference type="ARBA" id="ARBA00003215"/>
    </source>
</evidence>
<comment type="similarity">
    <text evidence="3">Belongs to the purine nucleoside phosphorylase YfiH/LACC1 family.</text>
</comment>
<comment type="catalytic activity">
    <reaction evidence="11">
        <text>S-methyl-5'-thioadenosine + phosphate = 5-(methylsulfanyl)-alpha-D-ribose 1-phosphate + adenine</text>
        <dbReference type="Rhea" id="RHEA:11852"/>
        <dbReference type="ChEBI" id="CHEBI:16708"/>
        <dbReference type="ChEBI" id="CHEBI:17509"/>
        <dbReference type="ChEBI" id="CHEBI:43474"/>
        <dbReference type="ChEBI" id="CHEBI:58533"/>
        <dbReference type="EC" id="2.4.2.28"/>
    </reaction>
    <physiologicalReaction direction="left-to-right" evidence="11">
        <dbReference type="Rhea" id="RHEA:11853"/>
    </physiologicalReaction>
</comment>
<dbReference type="EMBL" id="RBED01000126">
    <property type="protein sequence ID" value="RNL51654.1"/>
    <property type="molecule type" value="Genomic_DNA"/>
</dbReference>
<reference evidence="12 13" key="1">
    <citation type="submission" date="2018-10" db="EMBL/GenBank/DDBJ databases">
        <title>Genome sequencing of Arthrobacter oryzae TNB02.</title>
        <authorList>
            <person name="Cho Y.-J."/>
            <person name="Cho A."/>
            <person name="Kim O.-S."/>
        </authorList>
    </citation>
    <scope>NUCLEOTIDE SEQUENCE [LARGE SCALE GENOMIC DNA]</scope>
    <source>
        <strain evidence="12 13">TNB02</strain>
    </source>
</reference>
<accession>A0A3N0BSK1</accession>
<sequence length="269" mass="27698">MFSWRAQVRPGVWVAFTDAAAGNLALHVGDDPAAVRQRRRSVEQACGTGSRHFRFMNQVHGNLVAVVAREAGAPTTAVEPAGQDSGTPDPLAPVADALVSAGEPLAVLVADCVPVVLVGQRAAGEPGAGDHVLGVVHAGRPGVANGVVRAAVERLRTLGAVQVSAWIGPSVCGNCYEVPEELRADVSASVPATWCTTSHGTPGLDLPAGVRSQLEAEGVAVEYTGGCTLEDETLFSYRRNHRTGRFAGLVWTDAAGSGAGDAGRGLTHD</sequence>
<dbReference type="Proteomes" id="UP000273807">
    <property type="component" value="Unassembled WGS sequence"/>
</dbReference>
<keyword evidence="5" id="KW-0479">Metal-binding</keyword>
<evidence type="ECO:0000256" key="11">
    <source>
        <dbReference type="ARBA" id="ARBA00049893"/>
    </source>
</evidence>
<keyword evidence="7" id="KW-0862">Zinc</keyword>
<evidence type="ECO:0000256" key="6">
    <source>
        <dbReference type="ARBA" id="ARBA00022801"/>
    </source>
</evidence>
<comment type="catalytic activity">
    <reaction evidence="1">
        <text>inosine + phosphate = alpha-D-ribose 1-phosphate + hypoxanthine</text>
        <dbReference type="Rhea" id="RHEA:27646"/>
        <dbReference type="ChEBI" id="CHEBI:17368"/>
        <dbReference type="ChEBI" id="CHEBI:17596"/>
        <dbReference type="ChEBI" id="CHEBI:43474"/>
        <dbReference type="ChEBI" id="CHEBI:57720"/>
        <dbReference type="EC" id="2.4.2.1"/>
    </reaction>
    <physiologicalReaction direction="left-to-right" evidence="1">
        <dbReference type="Rhea" id="RHEA:27647"/>
    </physiologicalReaction>
</comment>
<dbReference type="SUPFAM" id="SSF64438">
    <property type="entry name" value="CNF1/YfiH-like putative cysteine hydrolases"/>
    <property type="match status" value="1"/>
</dbReference>
<evidence type="ECO:0000256" key="8">
    <source>
        <dbReference type="ARBA" id="ARBA00023008"/>
    </source>
</evidence>
<dbReference type="Pfam" id="PF02578">
    <property type="entry name" value="Cu-oxidase_4"/>
    <property type="match status" value="1"/>
</dbReference>
<proteinExistence type="inferred from homology"/>
<evidence type="ECO:0000256" key="3">
    <source>
        <dbReference type="ARBA" id="ARBA00007353"/>
    </source>
</evidence>
<keyword evidence="13" id="KW-1185">Reference proteome</keyword>
<keyword evidence="8" id="KW-0186">Copper</keyword>